<protein>
    <submittedName>
        <fullName evidence="1">Uncharacterized protein</fullName>
    </submittedName>
</protein>
<dbReference type="AlphaFoldDB" id="A0AAN5IBI5"/>
<dbReference type="Proteomes" id="UP001328107">
    <property type="component" value="Unassembled WGS sequence"/>
</dbReference>
<dbReference type="EMBL" id="BTRK01000006">
    <property type="protein sequence ID" value="GMR58110.1"/>
    <property type="molecule type" value="Genomic_DNA"/>
</dbReference>
<gene>
    <name evidence="1" type="ORF">PMAYCL1PPCAC_28305</name>
</gene>
<name>A0AAN5IBI5_9BILA</name>
<reference evidence="2" key="1">
    <citation type="submission" date="2022-10" db="EMBL/GenBank/DDBJ databases">
        <title>Genome assembly of Pristionchus species.</title>
        <authorList>
            <person name="Yoshida K."/>
            <person name="Sommer R.J."/>
        </authorList>
    </citation>
    <scope>NUCLEOTIDE SEQUENCE [LARGE SCALE GENOMIC DNA]</scope>
    <source>
        <strain evidence="2">RS5460</strain>
    </source>
</reference>
<comment type="caution">
    <text evidence="1">The sequence shown here is derived from an EMBL/GenBank/DDBJ whole genome shotgun (WGS) entry which is preliminary data.</text>
</comment>
<sequence>ASIAASTSKRSRWSIEGKTVVSLPDQRSPYSPVEREYWYWRLAEERCPRGCDFRSKNTEKRKLHYQKFHYHIYFPNLSRERMTPLENWTA</sequence>
<accession>A0AAN5IBI5</accession>
<feature type="non-terminal residue" evidence="1">
    <location>
        <position position="90"/>
    </location>
</feature>
<keyword evidence="2" id="KW-1185">Reference proteome</keyword>
<organism evidence="1 2">
    <name type="scientific">Pristionchus mayeri</name>
    <dbReference type="NCBI Taxonomy" id="1317129"/>
    <lineage>
        <taxon>Eukaryota</taxon>
        <taxon>Metazoa</taxon>
        <taxon>Ecdysozoa</taxon>
        <taxon>Nematoda</taxon>
        <taxon>Chromadorea</taxon>
        <taxon>Rhabditida</taxon>
        <taxon>Rhabditina</taxon>
        <taxon>Diplogasteromorpha</taxon>
        <taxon>Diplogasteroidea</taxon>
        <taxon>Neodiplogasteridae</taxon>
        <taxon>Pristionchus</taxon>
    </lineage>
</organism>
<proteinExistence type="predicted"/>
<evidence type="ECO:0000313" key="2">
    <source>
        <dbReference type="Proteomes" id="UP001328107"/>
    </source>
</evidence>
<evidence type="ECO:0000313" key="1">
    <source>
        <dbReference type="EMBL" id="GMR58110.1"/>
    </source>
</evidence>
<feature type="non-terminal residue" evidence="1">
    <location>
        <position position="1"/>
    </location>
</feature>